<reference evidence="1 2" key="1">
    <citation type="submission" date="2018-06" db="EMBL/GenBank/DDBJ databases">
        <title>Genomic Encyclopedia of Type Strains, Phase III (KMG-III): the genomes of soil and plant-associated and newly described type strains.</title>
        <authorList>
            <person name="Whitman W."/>
        </authorList>
    </citation>
    <scope>NUCLEOTIDE SEQUENCE [LARGE SCALE GENOMIC DNA]</scope>
    <source>
        <strain evidence="1 2">CECT 7022</strain>
    </source>
</reference>
<dbReference type="Proteomes" id="UP000247790">
    <property type="component" value="Unassembled WGS sequence"/>
</dbReference>
<comment type="caution">
    <text evidence="1">The sequence shown here is derived from an EMBL/GenBank/DDBJ whole genome shotgun (WGS) entry which is preliminary data.</text>
</comment>
<protein>
    <submittedName>
        <fullName evidence="1">Uncharacterized protein</fullName>
    </submittedName>
</protein>
<accession>A0A2V4VA57</accession>
<gene>
    <name evidence="1" type="ORF">DFQ00_1611</name>
</gene>
<evidence type="ECO:0000313" key="2">
    <source>
        <dbReference type="Proteomes" id="UP000247790"/>
    </source>
</evidence>
<dbReference type="AlphaFoldDB" id="A0A2V4VA57"/>
<sequence>CGSFGAWVCGMDFEEAFQQTTPSGFMNTGTLYATPERQNILIDDKLLRELIR</sequence>
<organism evidence="1 2">
    <name type="scientific">Paenibacillus barcinonensis</name>
    <dbReference type="NCBI Taxonomy" id="198119"/>
    <lineage>
        <taxon>Bacteria</taxon>
        <taxon>Bacillati</taxon>
        <taxon>Bacillota</taxon>
        <taxon>Bacilli</taxon>
        <taxon>Bacillales</taxon>
        <taxon>Paenibacillaceae</taxon>
        <taxon>Paenibacillus</taxon>
    </lineage>
</organism>
<name>A0A2V4VA57_PAEBA</name>
<feature type="non-terminal residue" evidence="1">
    <location>
        <position position="1"/>
    </location>
</feature>
<proteinExistence type="predicted"/>
<dbReference type="EMBL" id="QJSW01000061">
    <property type="protein sequence ID" value="PYE41660.1"/>
    <property type="molecule type" value="Genomic_DNA"/>
</dbReference>
<evidence type="ECO:0000313" key="1">
    <source>
        <dbReference type="EMBL" id="PYE41660.1"/>
    </source>
</evidence>